<keyword evidence="3" id="KW-0964">Secreted</keyword>
<evidence type="ECO:0000259" key="4">
    <source>
        <dbReference type="Pfam" id="PF20147"/>
    </source>
</evidence>
<dbReference type="EMBL" id="CANTFM010001279">
    <property type="protein sequence ID" value="CAI5737657.1"/>
    <property type="molecule type" value="Genomic_DNA"/>
</dbReference>
<reference evidence="5" key="1">
    <citation type="submission" date="2022-12" db="EMBL/GenBank/DDBJ databases">
        <authorList>
            <person name="Webb A."/>
        </authorList>
    </citation>
    <scope>NUCLEOTIDE SEQUENCE</scope>
    <source>
        <strain evidence="5">Pd1</strain>
    </source>
</reference>
<dbReference type="PANTHER" id="PTHR33129:SF3">
    <property type="entry name" value="HOT SPOT (RHS) PROTEIN, PUTATIVE-RELATED"/>
    <property type="match status" value="1"/>
</dbReference>
<name>A0AAV0UL37_9STRA</name>
<accession>A0AAV0UL37</accession>
<feature type="domain" description="Crinkler effector protein N-terminal" evidence="4">
    <location>
        <begin position="2"/>
        <end position="118"/>
    </location>
</feature>
<dbReference type="GO" id="GO:0005576">
    <property type="term" value="C:extracellular region"/>
    <property type="evidence" value="ECO:0007669"/>
    <property type="project" value="UniProtKB-SubCell"/>
</dbReference>
<proteinExistence type="predicted"/>
<dbReference type="PANTHER" id="PTHR33129">
    <property type="entry name" value="PROTEIN KINASE DOMAIN-CONTAINING PROTEIN-RELATED"/>
    <property type="match status" value="1"/>
</dbReference>
<organism evidence="5 6">
    <name type="scientific">Peronospora destructor</name>
    <dbReference type="NCBI Taxonomy" id="86335"/>
    <lineage>
        <taxon>Eukaryota</taxon>
        <taxon>Sar</taxon>
        <taxon>Stramenopiles</taxon>
        <taxon>Oomycota</taxon>
        <taxon>Peronosporomycetes</taxon>
        <taxon>Peronosporales</taxon>
        <taxon>Peronosporaceae</taxon>
        <taxon>Peronospora</taxon>
    </lineage>
</organism>
<comment type="caution">
    <text evidence="5">The sequence shown here is derived from an EMBL/GenBank/DDBJ whole genome shotgun (WGS) entry which is preliminary data.</text>
</comment>
<dbReference type="GO" id="GO:0043657">
    <property type="term" value="C:host cell"/>
    <property type="evidence" value="ECO:0007669"/>
    <property type="project" value="UniProtKB-SubCell"/>
</dbReference>
<dbReference type="Proteomes" id="UP001162029">
    <property type="component" value="Unassembled WGS sequence"/>
</dbReference>
<evidence type="ECO:0000313" key="6">
    <source>
        <dbReference type="Proteomes" id="UP001162029"/>
    </source>
</evidence>
<sequence>MIKLICAIVGARGSAFSVKVDDDDLVDDLKDAIKAKNANTITDVTPRICSSFWQRKTNGAWLSSLSEDVKKLKTQGEKTAYIEALMEEDEELQSEDLLKDVLDGMKPREPRQINILIKLPEPVVHTASLTANVQLPTASALNEPETFDEECNSLNDWGVNAVHKIPSIWRFMSSLGGCTQKGEIFWRMEDKQIVSLLMDGWFRESSPLANKRSIMVGSPGIGKSTLLCMMAFHLVFKHKKNVLVYRQLRKEVLENCLIYLGYEDGKVVQFAVKGCEDQNAINIYKELIRQQGISNVWLLLDGFRYQDIPNGVHTFKMLATSQQVDLKSGERVDAYCCLLPCWSRTDLFSMGKLIHEFRRRDMGDRFYYSGGSVREFTMTGCNDIIEAIDSATGRVDDASNLLSNKSSILTGGLQVDRLRHTFIKNRDDIDPRYSTETWDPFIYRSCWEHIIDSEYAARCLSLRLRSDALSQIYTWAKNTGNNSLTGGVFEILLHRLAADNQLDLYISEYDPPEKNKPKAPRHLEVKQVHLEKQSAICSGTATDYVANLTKWRDDETYSYWFPACRLFRNIDSIVKLKSTSGKKGNVAYLQFTVAARHAIDSEQLEEMNKIFFPDHVKSAGDTEPPIYIAQTKFQQREEICRVFVGYYTENKFGIAADGPRNDVLLKTLPPKSSHHLRKRSRLE</sequence>
<evidence type="ECO:0000256" key="3">
    <source>
        <dbReference type="ARBA" id="ARBA00022525"/>
    </source>
</evidence>
<evidence type="ECO:0000256" key="1">
    <source>
        <dbReference type="ARBA" id="ARBA00004340"/>
    </source>
</evidence>
<gene>
    <name evidence="5" type="ORF">PDE001_LOCUS6673</name>
</gene>
<dbReference type="Pfam" id="PF20147">
    <property type="entry name" value="Crinkler"/>
    <property type="match status" value="1"/>
</dbReference>
<comment type="subcellular location">
    <subcellularLocation>
        <location evidence="1">Host cell</location>
    </subcellularLocation>
    <subcellularLocation>
        <location evidence="2">Secreted</location>
    </subcellularLocation>
</comment>
<evidence type="ECO:0000256" key="2">
    <source>
        <dbReference type="ARBA" id="ARBA00004613"/>
    </source>
</evidence>
<evidence type="ECO:0000313" key="5">
    <source>
        <dbReference type="EMBL" id="CAI5737657.1"/>
    </source>
</evidence>
<dbReference type="InterPro" id="IPR045379">
    <property type="entry name" value="Crinkler_N"/>
</dbReference>
<dbReference type="AlphaFoldDB" id="A0AAV0UL37"/>
<keyword evidence="6" id="KW-1185">Reference proteome</keyword>
<protein>
    <recommendedName>
        <fullName evidence="4">Crinkler effector protein N-terminal domain-containing protein</fullName>
    </recommendedName>
</protein>
<dbReference type="InterPro" id="IPR052980">
    <property type="entry name" value="Crinkler_effector"/>
</dbReference>